<proteinExistence type="predicted"/>
<evidence type="ECO:0000313" key="5">
    <source>
        <dbReference type="EMBL" id="CAD6225536.1"/>
    </source>
</evidence>
<dbReference type="PANTHER" id="PTHR33432:SF2">
    <property type="entry name" value="OS09G0279000 PROTEIN"/>
    <property type="match status" value="1"/>
</dbReference>
<dbReference type="SUPFAM" id="SSF158639">
    <property type="entry name" value="ENT-like"/>
    <property type="match status" value="1"/>
</dbReference>
<dbReference type="SMART" id="SM01191">
    <property type="entry name" value="ENT"/>
    <property type="match status" value="1"/>
</dbReference>
<evidence type="ECO:0000259" key="4">
    <source>
        <dbReference type="PROSITE" id="PS51138"/>
    </source>
</evidence>
<dbReference type="InterPro" id="IPR036142">
    <property type="entry name" value="ENT_dom-like_sf"/>
</dbReference>
<dbReference type="GO" id="GO:0005634">
    <property type="term" value="C:nucleus"/>
    <property type="evidence" value="ECO:0007669"/>
    <property type="project" value="UniProtKB-SubCell"/>
</dbReference>
<feature type="compositionally biased region" description="Polar residues" evidence="3">
    <location>
        <begin position="521"/>
        <end position="533"/>
    </location>
</feature>
<feature type="region of interest" description="Disordered" evidence="3">
    <location>
        <begin position="521"/>
        <end position="544"/>
    </location>
</feature>
<dbReference type="AlphaFoldDB" id="A0A811NL23"/>
<protein>
    <recommendedName>
        <fullName evidence="4">ENT domain-containing protein</fullName>
    </recommendedName>
</protein>
<keyword evidence="2" id="KW-0539">Nucleus</keyword>
<dbReference type="CDD" id="cd20404">
    <property type="entry name" value="Tudor_Agenet_AtEML-like"/>
    <property type="match status" value="1"/>
</dbReference>
<feature type="compositionally biased region" description="Polar residues" evidence="3">
    <location>
        <begin position="368"/>
        <end position="385"/>
    </location>
</feature>
<dbReference type="PROSITE" id="PS51138">
    <property type="entry name" value="ENT"/>
    <property type="match status" value="1"/>
</dbReference>
<dbReference type="GO" id="GO:0050832">
    <property type="term" value="P:defense response to fungus"/>
    <property type="evidence" value="ECO:0007669"/>
    <property type="project" value="InterPro"/>
</dbReference>
<dbReference type="PANTHER" id="PTHR33432">
    <property type="entry name" value="PROTEIN EMSY-LIKE 4"/>
    <property type="match status" value="1"/>
</dbReference>
<comment type="caution">
    <text evidence="5">The sequence shown here is derived from an EMBL/GenBank/DDBJ whole genome shotgun (WGS) entry which is preliminary data.</text>
</comment>
<evidence type="ECO:0000256" key="2">
    <source>
        <dbReference type="ARBA" id="ARBA00023242"/>
    </source>
</evidence>
<dbReference type="EMBL" id="CAJGYO010000004">
    <property type="protein sequence ID" value="CAD6225536.1"/>
    <property type="molecule type" value="Genomic_DNA"/>
</dbReference>
<accession>A0A811NL23</accession>
<dbReference type="OrthoDB" id="1737049at2759"/>
<dbReference type="Proteomes" id="UP000604825">
    <property type="component" value="Unassembled WGS sequence"/>
</dbReference>
<reference evidence="5" key="1">
    <citation type="submission" date="2020-10" db="EMBL/GenBank/DDBJ databases">
        <authorList>
            <person name="Han B."/>
            <person name="Lu T."/>
            <person name="Zhao Q."/>
            <person name="Huang X."/>
            <person name="Zhao Y."/>
        </authorList>
    </citation>
    <scope>NUCLEOTIDE SEQUENCE</scope>
</reference>
<dbReference type="Gene3D" id="1.10.1240.40">
    <property type="entry name" value="ENT domain"/>
    <property type="match status" value="1"/>
</dbReference>
<evidence type="ECO:0000256" key="3">
    <source>
        <dbReference type="SAM" id="MobiDB-lite"/>
    </source>
</evidence>
<name>A0A811NL23_9POAL</name>
<dbReference type="InterPro" id="IPR005491">
    <property type="entry name" value="ENT_dom"/>
</dbReference>
<feature type="domain" description="ENT" evidence="4">
    <location>
        <begin position="253"/>
        <end position="342"/>
    </location>
</feature>
<feature type="region of interest" description="Disordered" evidence="3">
    <location>
        <begin position="326"/>
        <end position="424"/>
    </location>
</feature>
<evidence type="ECO:0000256" key="1">
    <source>
        <dbReference type="ARBA" id="ARBA00004123"/>
    </source>
</evidence>
<dbReference type="InterPro" id="IPR033485">
    <property type="entry name" value="EMSY-LIKE_plant"/>
</dbReference>
<dbReference type="Pfam" id="PF03735">
    <property type="entry name" value="ENT"/>
    <property type="match status" value="1"/>
</dbReference>
<sequence>MSAFGRPYDRAALSDITNRSGQHQHVNYSYSPRLQVGSYKRGDDGCRMHTADSEAQFAANVMGNQHRPHIKRLEMQGSAGPSELNCRYNARTAKNIVDSRGAHSWLDANPEVYKMMQMSLELLMSRSRKIHPPNLPDCTYGGELQKVTNSQVHGIAQPSDVHKMVQTSLEMEMLMSQSRNVCPANLPGSTYGGESASVASPQVDGTTYLYRGIDDDLPPPNLNSTDMRGTEHVSGNGRAITPTSSYDTAQTAMEAQIHQLELEAYCSVLRAFKAQSDTITWEKEGLITELGEKLRVSDEEHRQLLNKIYNDDFIRSISEWRSKGRFDARAPNNPMPGYDPLSIHTTSTHKRQKTSQPLTASPAPSPLMHSQQVAAPTHPSSSTATKEVPPGPKGKRLKTGQKVPGGSAVKSMPSSEGLSARRPHLNRYFPGCPAAELSQAQNVNPLIGRKAMNRWPDDNNFYEVVISDYNQETGLYALVHDMNTSNETWEWVDLKKMGQEDIRWQEDGSGIDPVMYLQSQGARTSGAGKSTSHGGPKPVPGRGISFQKNVSKKDFLPPQNVAETRSYNNINIFHTGSLIKVVKKIFSVSNPDPLEVERAKKALEVSKTLGEGMYQVLPCW</sequence>
<organism evidence="5 6">
    <name type="scientific">Miscanthus lutarioriparius</name>
    <dbReference type="NCBI Taxonomy" id="422564"/>
    <lineage>
        <taxon>Eukaryota</taxon>
        <taxon>Viridiplantae</taxon>
        <taxon>Streptophyta</taxon>
        <taxon>Embryophyta</taxon>
        <taxon>Tracheophyta</taxon>
        <taxon>Spermatophyta</taxon>
        <taxon>Magnoliopsida</taxon>
        <taxon>Liliopsida</taxon>
        <taxon>Poales</taxon>
        <taxon>Poaceae</taxon>
        <taxon>PACMAD clade</taxon>
        <taxon>Panicoideae</taxon>
        <taxon>Andropogonodae</taxon>
        <taxon>Andropogoneae</taxon>
        <taxon>Saccharinae</taxon>
        <taxon>Miscanthus</taxon>
    </lineage>
</organism>
<gene>
    <name evidence="5" type="ORF">NCGR_LOCUS17552</name>
</gene>
<comment type="subcellular location">
    <subcellularLocation>
        <location evidence="1">Nucleus</location>
    </subcellularLocation>
</comment>
<evidence type="ECO:0000313" key="6">
    <source>
        <dbReference type="Proteomes" id="UP000604825"/>
    </source>
</evidence>
<keyword evidence="6" id="KW-1185">Reference proteome</keyword>